<dbReference type="PANTHER" id="PTHR35109:SF1">
    <property type="entry name" value="GLUTAMATE RACEMASE"/>
    <property type="match status" value="1"/>
</dbReference>
<dbReference type="Proteomes" id="UP000215914">
    <property type="component" value="Chromosome 13"/>
</dbReference>
<organism evidence="2 3">
    <name type="scientific">Helianthus annuus</name>
    <name type="common">Common sunflower</name>
    <dbReference type="NCBI Taxonomy" id="4232"/>
    <lineage>
        <taxon>Eukaryota</taxon>
        <taxon>Viridiplantae</taxon>
        <taxon>Streptophyta</taxon>
        <taxon>Embryophyta</taxon>
        <taxon>Tracheophyta</taxon>
        <taxon>Spermatophyta</taxon>
        <taxon>Magnoliopsida</taxon>
        <taxon>eudicotyledons</taxon>
        <taxon>Gunneridae</taxon>
        <taxon>Pentapetalae</taxon>
        <taxon>asterids</taxon>
        <taxon>campanulids</taxon>
        <taxon>Asterales</taxon>
        <taxon>Asteraceae</taxon>
        <taxon>Asteroideae</taxon>
        <taxon>Heliantheae alliance</taxon>
        <taxon>Heliantheae</taxon>
        <taxon>Helianthus</taxon>
    </lineage>
</organism>
<protein>
    <submittedName>
        <fullName evidence="2">Uncharacterized protein</fullName>
    </submittedName>
</protein>
<dbReference type="AlphaFoldDB" id="A0A251T158"/>
<dbReference type="EMBL" id="MNCJ02000328">
    <property type="protein sequence ID" value="KAF5775804.1"/>
    <property type="molecule type" value="Genomic_DNA"/>
</dbReference>
<dbReference type="Gramene" id="mRNA:HanXRQr2_Chr13g0616151">
    <property type="protein sequence ID" value="CDS:HanXRQr2_Chr13g0616151.1"/>
    <property type="gene ID" value="HanXRQr2_Chr13g0616151"/>
</dbReference>
<gene>
    <name evidence="2" type="ORF">HannXRQ_Chr13g0425861</name>
    <name evidence="1" type="ORF">HanXRQr2_Chr13g0616151</name>
</gene>
<dbReference type="InParanoid" id="A0A251T158"/>
<reference evidence="1" key="3">
    <citation type="submission" date="2020-06" db="EMBL/GenBank/DDBJ databases">
        <title>Helianthus annuus Genome sequencing and assembly Release 2.</title>
        <authorList>
            <person name="Gouzy J."/>
            <person name="Langlade N."/>
            <person name="Munos S."/>
        </authorList>
    </citation>
    <scope>NUCLEOTIDE SEQUENCE</scope>
    <source>
        <tissue evidence="1">Leaves</tissue>
    </source>
</reference>
<name>A0A251T158_HELAN</name>
<dbReference type="PANTHER" id="PTHR35109">
    <property type="entry name" value="GLUTAMATE RACEMASE"/>
    <property type="match status" value="1"/>
</dbReference>
<evidence type="ECO:0000313" key="2">
    <source>
        <dbReference type="EMBL" id="OTG03601.1"/>
    </source>
</evidence>
<evidence type="ECO:0000313" key="3">
    <source>
        <dbReference type="Proteomes" id="UP000215914"/>
    </source>
</evidence>
<accession>A0A251T158</accession>
<dbReference type="OMA" id="YSKGHEW"/>
<sequence length="53" mass="6233">MKEHDEGCWIPHPHTGIHYSKGHEWVMKDVPDGAATFDYSYWLRNGDLERYGV</sequence>
<reference evidence="2" key="2">
    <citation type="submission" date="2017-02" db="EMBL/GenBank/DDBJ databases">
        <title>Sunflower complete genome.</title>
        <authorList>
            <person name="Langlade N."/>
            <person name="Munos S."/>
        </authorList>
    </citation>
    <scope>NUCLEOTIDE SEQUENCE [LARGE SCALE GENOMIC DNA]</scope>
    <source>
        <tissue evidence="2">Leaves</tissue>
    </source>
</reference>
<reference evidence="1 3" key="1">
    <citation type="journal article" date="2017" name="Nature">
        <title>The sunflower genome provides insights into oil metabolism, flowering and Asterid evolution.</title>
        <authorList>
            <person name="Badouin H."/>
            <person name="Gouzy J."/>
            <person name="Grassa C.J."/>
            <person name="Murat F."/>
            <person name="Staton S.E."/>
            <person name="Cottret L."/>
            <person name="Lelandais-Briere C."/>
            <person name="Owens G.L."/>
            <person name="Carrere S."/>
            <person name="Mayjonade B."/>
            <person name="Legrand L."/>
            <person name="Gill N."/>
            <person name="Kane N.C."/>
            <person name="Bowers J.E."/>
            <person name="Hubner S."/>
            <person name="Bellec A."/>
            <person name="Berard A."/>
            <person name="Berges H."/>
            <person name="Blanchet N."/>
            <person name="Boniface M.C."/>
            <person name="Brunel D."/>
            <person name="Catrice O."/>
            <person name="Chaidir N."/>
            <person name="Claudel C."/>
            <person name="Donnadieu C."/>
            <person name="Faraut T."/>
            <person name="Fievet G."/>
            <person name="Helmstetter N."/>
            <person name="King M."/>
            <person name="Knapp S.J."/>
            <person name="Lai Z."/>
            <person name="Le Paslier M.C."/>
            <person name="Lippi Y."/>
            <person name="Lorenzon L."/>
            <person name="Mandel J.R."/>
            <person name="Marage G."/>
            <person name="Marchand G."/>
            <person name="Marquand E."/>
            <person name="Bret-Mestries E."/>
            <person name="Morien E."/>
            <person name="Nambeesan S."/>
            <person name="Nguyen T."/>
            <person name="Pegot-Espagnet P."/>
            <person name="Pouilly N."/>
            <person name="Raftis F."/>
            <person name="Sallet E."/>
            <person name="Schiex T."/>
            <person name="Thomas J."/>
            <person name="Vandecasteele C."/>
            <person name="Vares D."/>
            <person name="Vear F."/>
            <person name="Vautrin S."/>
            <person name="Crespi M."/>
            <person name="Mangin B."/>
            <person name="Burke J.M."/>
            <person name="Salse J."/>
            <person name="Munos S."/>
            <person name="Vincourt P."/>
            <person name="Rieseberg L.H."/>
            <person name="Langlade N.B."/>
        </authorList>
    </citation>
    <scope>NUCLEOTIDE SEQUENCE [LARGE SCALE GENOMIC DNA]</scope>
    <source>
        <strain evidence="3">cv. SF193</strain>
        <tissue evidence="1">Leaves</tissue>
    </source>
</reference>
<dbReference type="EMBL" id="CM007902">
    <property type="protein sequence ID" value="OTG03601.1"/>
    <property type="molecule type" value="Genomic_DNA"/>
</dbReference>
<keyword evidence="3" id="KW-1185">Reference proteome</keyword>
<evidence type="ECO:0000313" key="1">
    <source>
        <dbReference type="EMBL" id="KAF5775804.1"/>
    </source>
</evidence>
<proteinExistence type="predicted"/>